<dbReference type="GO" id="GO:0000049">
    <property type="term" value="F:tRNA binding"/>
    <property type="evidence" value="ECO:0007669"/>
    <property type="project" value="UniProtKB-UniRule"/>
</dbReference>
<dbReference type="GO" id="GO:0002940">
    <property type="term" value="P:tRNA N2-guanine methylation"/>
    <property type="evidence" value="ECO:0007669"/>
    <property type="project" value="TreeGrafter"/>
</dbReference>
<keyword evidence="6 9" id="KW-0694">RNA-binding</keyword>
<protein>
    <recommendedName>
        <fullName evidence="7 9">tRNA (guanine(26)-N(2))-dimethyltransferase</fullName>
        <ecNumber evidence="7 9">2.1.1.216</ecNumber>
    </recommendedName>
</protein>
<dbReference type="Proteomes" id="UP000664859">
    <property type="component" value="Unassembled WGS sequence"/>
</dbReference>
<keyword evidence="2 9" id="KW-0489">Methyltransferase</keyword>
<dbReference type="NCBIfam" id="TIGR00308">
    <property type="entry name" value="TRM1"/>
    <property type="match status" value="1"/>
</dbReference>
<dbReference type="PANTHER" id="PTHR10631">
    <property type="entry name" value="N 2 ,N 2 -DIMETHYLGUANOSINE TRNA METHYLTRANSFERASE"/>
    <property type="match status" value="1"/>
</dbReference>
<proteinExistence type="inferred from homology"/>
<keyword evidence="1 9" id="KW-0820">tRNA-binding</keyword>
<evidence type="ECO:0000256" key="7">
    <source>
        <dbReference type="ARBA" id="ARBA00039099"/>
    </source>
</evidence>
<dbReference type="Gene3D" id="3.30.56.70">
    <property type="entry name" value="N2,N2-dimethylguanosine tRNA methyltransferase, C-terminal domain"/>
    <property type="match status" value="1"/>
</dbReference>
<dbReference type="SUPFAM" id="SSF53335">
    <property type="entry name" value="S-adenosyl-L-methionine-dependent methyltransferases"/>
    <property type="match status" value="1"/>
</dbReference>
<dbReference type="EMBL" id="JAFCMP010000530">
    <property type="protein sequence ID" value="KAG5177024.1"/>
    <property type="molecule type" value="Genomic_DNA"/>
</dbReference>
<evidence type="ECO:0000256" key="10">
    <source>
        <dbReference type="SAM" id="MobiDB-lite"/>
    </source>
</evidence>
<evidence type="ECO:0000256" key="6">
    <source>
        <dbReference type="ARBA" id="ARBA00022884"/>
    </source>
</evidence>
<dbReference type="InterPro" id="IPR002905">
    <property type="entry name" value="Trm1"/>
</dbReference>
<dbReference type="FunFam" id="3.30.56.70:FF:000001">
    <property type="entry name" value="tRNA (guanine(26)-N(2))-dimethyltransferase"/>
    <property type="match status" value="1"/>
</dbReference>
<feature type="region of interest" description="Disordered" evidence="10">
    <location>
        <begin position="439"/>
        <end position="523"/>
    </location>
</feature>
<comment type="catalytic activity">
    <reaction evidence="8 9">
        <text>guanosine(26) in tRNA + 2 S-adenosyl-L-methionine = N(2)-dimethylguanosine(26) in tRNA + 2 S-adenosyl-L-homocysteine + 2 H(+)</text>
        <dbReference type="Rhea" id="RHEA:43140"/>
        <dbReference type="Rhea" id="RHEA-COMP:10359"/>
        <dbReference type="Rhea" id="RHEA-COMP:10360"/>
        <dbReference type="ChEBI" id="CHEBI:15378"/>
        <dbReference type="ChEBI" id="CHEBI:57856"/>
        <dbReference type="ChEBI" id="CHEBI:59789"/>
        <dbReference type="ChEBI" id="CHEBI:74269"/>
        <dbReference type="ChEBI" id="CHEBI:74513"/>
        <dbReference type="EC" id="2.1.1.216"/>
    </reaction>
</comment>
<evidence type="ECO:0000256" key="9">
    <source>
        <dbReference type="PROSITE-ProRule" id="PRU00958"/>
    </source>
</evidence>
<evidence type="ECO:0000313" key="11">
    <source>
        <dbReference type="EMBL" id="KAG5177024.1"/>
    </source>
</evidence>
<keyword evidence="12" id="KW-1185">Reference proteome</keyword>
<evidence type="ECO:0000256" key="1">
    <source>
        <dbReference type="ARBA" id="ARBA00022555"/>
    </source>
</evidence>
<evidence type="ECO:0000256" key="4">
    <source>
        <dbReference type="ARBA" id="ARBA00022691"/>
    </source>
</evidence>
<sequence>MLFSESNEVFYNKVQVFNRDLSIHVIKYFAETNWSARAAESAKSNGIVILDALAATALRSIRYTKEIPGVRKVVANDLDAAAVEAARKNAEFNNVEAGKLDVLQGDATLLMYTRRSHEQQFDVIDLDPYGSAAPFVDGAVQAVKSGGLLCVTSTDMAVLGGANTEACFAKYGSMPTKGKYLHEMALRILLHLLDSSATKYKRHVVPVLSLSIDFYVRIFVRVFDSPSQAKAATARRGYVMQSTTCSSFFVQPMCRTAGNNLKPAVMIPEAAVCPQTGGHMKLGGPLWTAPIHDEQWVLALLARIERYKGGTPPATAPRIKSMLTTVSEELFDVPLHYNLADICSHLHCTAPPLPTFRAAVINAGYRISAQHKDPGAIKTDAPDDVIWDIMRCWVKTHPVSAKRLKPDTAAFKILSKEPKHEADFSPVQGSMLRRVSRFHQNPEPFWGPKSRATGKRKADEAPAGGEAKKGKEGGAAGNDVLVQGQGKEAGGSAAAEAPAEANAAAADGGGAAVEVADAQAETK</sequence>
<dbReference type="Gene3D" id="3.40.50.150">
    <property type="entry name" value="Vaccinia Virus protein VP39"/>
    <property type="match status" value="1"/>
</dbReference>
<dbReference type="Pfam" id="PF02005">
    <property type="entry name" value="TRM"/>
    <property type="match status" value="1"/>
</dbReference>
<dbReference type="GO" id="GO:0160104">
    <property type="term" value="F:tRNA (guanine(26)-N2)-dimethyltransferase activity"/>
    <property type="evidence" value="ECO:0007669"/>
    <property type="project" value="UniProtKB-UniRule"/>
</dbReference>
<evidence type="ECO:0000256" key="5">
    <source>
        <dbReference type="ARBA" id="ARBA00022694"/>
    </source>
</evidence>
<evidence type="ECO:0000256" key="2">
    <source>
        <dbReference type="ARBA" id="ARBA00022603"/>
    </source>
</evidence>
<accession>A0A836C8Z8</accession>
<dbReference type="OrthoDB" id="6349953at2759"/>
<feature type="compositionally biased region" description="Low complexity" evidence="10">
    <location>
        <begin position="484"/>
        <end position="523"/>
    </location>
</feature>
<dbReference type="AlphaFoldDB" id="A0A836C8Z8"/>
<evidence type="ECO:0000256" key="3">
    <source>
        <dbReference type="ARBA" id="ARBA00022679"/>
    </source>
</evidence>
<dbReference type="CDD" id="cd02440">
    <property type="entry name" value="AdoMet_MTases"/>
    <property type="match status" value="1"/>
</dbReference>
<evidence type="ECO:0000256" key="8">
    <source>
        <dbReference type="ARBA" id="ARBA00051897"/>
    </source>
</evidence>
<dbReference type="PROSITE" id="PS51626">
    <property type="entry name" value="SAM_MT_TRM1"/>
    <property type="match status" value="1"/>
</dbReference>
<comment type="similarity">
    <text evidence="9">Belongs to the class I-like SAM-binding methyltransferase superfamily. Trm1 family.</text>
</comment>
<keyword evidence="5 9" id="KW-0819">tRNA processing</keyword>
<dbReference type="PANTHER" id="PTHR10631:SF3">
    <property type="entry name" value="TRNA (GUANINE(26)-N(2))-DIMETHYLTRANSFERASE"/>
    <property type="match status" value="1"/>
</dbReference>
<dbReference type="InterPro" id="IPR029063">
    <property type="entry name" value="SAM-dependent_MTases_sf"/>
</dbReference>
<dbReference type="EC" id="2.1.1.216" evidence="7 9"/>
<dbReference type="InterPro" id="IPR042296">
    <property type="entry name" value="tRNA_met_Trm1_C"/>
</dbReference>
<reference evidence="11" key="1">
    <citation type="submission" date="2021-02" db="EMBL/GenBank/DDBJ databases">
        <title>First Annotated Genome of the Yellow-green Alga Tribonema minus.</title>
        <authorList>
            <person name="Mahan K.M."/>
        </authorList>
    </citation>
    <scope>NUCLEOTIDE SEQUENCE</scope>
    <source>
        <strain evidence="11">UTEX B ZZ1240</strain>
    </source>
</reference>
<keyword evidence="4 9" id="KW-0949">S-adenosyl-L-methionine</keyword>
<name>A0A836C8Z8_9STRA</name>
<dbReference type="GO" id="GO:0005634">
    <property type="term" value="C:nucleus"/>
    <property type="evidence" value="ECO:0007669"/>
    <property type="project" value="TreeGrafter"/>
</dbReference>
<gene>
    <name evidence="11" type="ORF">JKP88DRAFT_270748</name>
</gene>
<keyword evidence="3 9" id="KW-0808">Transferase</keyword>
<organism evidence="11 12">
    <name type="scientific">Tribonema minus</name>
    <dbReference type="NCBI Taxonomy" id="303371"/>
    <lineage>
        <taxon>Eukaryota</taxon>
        <taxon>Sar</taxon>
        <taxon>Stramenopiles</taxon>
        <taxon>Ochrophyta</taxon>
        <taxon>PX clade</taxon>
        <taxon>Xanthophyceae</taxon>
        <taxon>Tribonematales</taxon>
        <taxon>Tribonemataceae</taxon>
        <taxon>Tribonema</taxon>
    </lineage>
</organism>
<evidence type="ECO:0000313" key="12">
    <source>
        <dbReference type="Proteomes" id="UP000664859"/>
    </source>
</evidence>
<comment type="caution">
    <text evidence="11">The sequence shown here is derived from an EMBL/GenBank/DDBJ whole genome shotgun (WGS) entry which is preliminary data.</text>
</comment>
<dbReference type="FunFam" id="3.40.50.150:FF:000051">
    <property type="entry name" value="tRNA (guanine(26)-N(2))-dimethyltransferase"/>
    <property type="match status" value="1"/>
</dbReference>
<feature type="compositionally biased region" description="Basic and acidic residues" evidence="10">
    <location>
        <begin position="456"/>
        <end position="472"/>
    </location>
</feature>